<dbReference type="EMBL" id="BOOB01000045">
    <property type="protein sequence ID" value="GIH35435.1"/>
    <property type="molecule type" value="Genomic_DNA"/>
</dbReference>
<evidence type="ECO:0000313" key="1">
    <source>
        <dbReference type="EMBL" id="GIH35435.1"/>
    </source>
</evidence>
<accession>A0ABQ4FKV4</accession>
<dbReference type="SUPFAM" id="SSF54909">
    <property type="entry name" value="Dimeric alpha+beta barrel"/>
    <property type="match status" value="1"/>
</dbReference>
<gene>
    <name evidence="1" type="ORF">Mam01_55990</name>
</gene>
<dbReference type="InterPro" id="IPR011008">
    <property type="entry name" value="Dimeric_a/b-barrel"/>
</dbReference>
<protein>
    <recommendedName>
        <fullName evidence="3">Antibiotic biosynthesis monooxygenase</fullName>
    </recommendedName>
</protein>
<evidence type="ECO:0008006" key="3">
    <source>
        <dbReference type="Google" id="ProtNLM"/>
    </source>
</evidence>
<reference evidence="1 2" key="1">
    <citation type="submission" date="2021-01" db="EMBL/GenBank/DDBJ databases">
        <title>Whole genome shotgun sequence of Microbispora amethystogenes NBRC 101907.</title>
        <authorList>
            <person name="Komaki H."/>
            <person name="Tamura T."/>
        </authorList>
    </citation>
    <scope>NUCLEOTIDE SEQUENCE [LARGE SCALE GENOMIC DNA]</scope>
    <source>
        <strain evidence="1 2">NBRC 101907</strain>
    </source>
</reference>
<dbReference type="RefSeq" id="WP_204288108.1">
    <property type="nucleotide sequence ID" value="NZ_BAABEJ010000002.1"/>
</dbReference>
<sequence>MLITQKVRKGRESDYRRWQEESTELARGFAGFMDKEIYPPGDGMAGEWVVVFRFRERTSSKPG</sequence>
<evidence type="ECO:0000313" key="2">
    <source>
        <dbReference type="Proteomes" id="UP000651728"/>
    </source>
</evidence>
<name>A0ABQ4FKV4_9ACTN</name>
<comment type="caution">
    <text evidence="1">The sequence shown here is derived from an EMBL/GenBank/DDBJ whole genome shotgun (WGS) entry which is preliminary data.</text>
</comment>
<proteinExistence type="predicted"/>
<dbReference type="Gene3D" id="3.30.70.100">
    <property type="match status" value="1"/>
</dbReference>
<dbReference type="Proteomes" id="UP000651728">
    <property type="component" value="Unassembled WGS sequence"/>
</dbReference>
<organism evidence="1 2">
    <name type="scientific">Microbispora amethystogenes</name>
    <dbReference type="NCBI Taxonomy" id="1427754"/>
    <lineage>
        <taxon>Bacteria</taxon>
        <taxon>Bacillati</taxon>
        <taxon>Actinomycetota</taxon>
        <taxon>Actinomycetes</taxon>
        <taxon>Streptosporangiales</taxon>
        <taxon>Streptosporangiaceae</taxon>
        <taxon>Microbispora</taxon>
    </lineage>
</organism>
<keyword evidence="2" id="KW-1185">Reference proteome</keyword>